<proteinExistence type="predicted"/>
<dbReference type="EMBL" id="JAJSOF020000031">
    <property type="protein sequence ID" value="KAJ4431326.1"/>
    <property type="molecule type" value="Genomic_DNA"/>
</dbReference>
<sequence length="122" mass="14433">MNLGSNTERYPAFAHIGKNLNQVTCPDRESNPGHLVSRLDALTWGNLSPICRLINSYLTLSLTAVILVTEAEEEEGVEKKSKFFFQYYYNHYYYCSCHRYYYHRLLPQITAITNKNYHHYHY</sequence>
<name>A0ABQ8SBW0_PERAM</name>
<comment type="caution">
    <text evidence="1">The sequence shown here is derived from an EMBL/GenBank/DDBJ whole genome shotgun (WGS) entry which is preliminary data.</text>
</comment>
<reference evidence="1 2" key="1">
    <citation type="journal article" date="2022" name="Allergy">
        <title>Genome assembly and annotation of Periplaneta americana reveal a comprehensive cockroach allergen profile.</title>
        <authorList>
            <person name="Wang L."/>
            <person name="Xiong Q."/>
            <person name="Saelim N."/>
            <person name="Wang L."/>
            <person name="Nong W."/>
            <person name="Wan A.T."/>
            <person name="Shi M."/>
            <person name="Liu X."/>
            <person name="Cao Q."/>
            <person name="Hui J.H.L."/>
            <person name="Sookrung N."/>
            <person name="Leung T.F."/>
            <person name="Tungtrongchitr A."/>
            <person name="Tsui S.K.W."/>
        </authorList>
    </citation>
    <scope>NUCLEOTIDE SEQUENCE [LARGE SCALE GENOMIC DNA]</scope>
    <source>
        <strain evidence="1">PWHHKU_190912</strain>
    </source>
</reference>
<evidence type="ECO:0000313" key="2">
    <source>
        <dbReference type="Proteomes" id="UP001148838"/>
    </source>
</evidence>
<accession>A0ABQ8SBW0</accession>
<keyword evidence="2" id="KW-1185">Reference proteome</keyword>
<dbReference type="Proteomes" id="UP001148838">
    <property type="component" value="Unassembled WGS sequence"/>
</dbReference>
<organism evidence="1 2">
    <name type="scientific">Periplaneta americana</name>
    <name type="common">American cockroach</name>
    <name type="synonym">Blatta americana</name>
    <dbReference type="NCBI Taxonomy" id="6978"/>
    <lineage>
        <taxon>Eukaryota</taxon>
        <taxon>Metazoa</taxon>
        <taxon>Ecdysozoa</taxon>
        <taxon>Arthropoda</taxon>
        <taxon>Hexapoda</taxon>
        <taxon>Insecta</taxon>
        <taxon>Pterygota</taxon>
        <taxon>Neoptera</taxon>
        <taxon>Polyneoptera</taxon>
        <taxon>Dictyoptera</taxon>
        <taxon>Blattodea</taxon>
        <taxon>Blattoidea</taxon>
        <taxon>Blattidae</taxon>
        <taxon>Blattinae</taxon>
        <taxon>Periplaneta</taxon>
    </lineage>
</organism>
<gene>
    <name evidence="1" type="ORF">ANN_19923</name>
</gene>
<protein>
    <submittedName>
        <fullName evidence="1">Uncharacterized protein</fullName>
    </submittedName>
</protein>
<evidence type="ECO:0000313" key="1">
    <source>
        <dbReference type="EMBL" id="KAJ4431326.1"/>
    </source>
</evidence>